<dbReference type="GO" id="GO:0000772">
    <property type="term" value="F:mating pheromone activity"/>
    <property type="evidence" value="ECO:0007669"/>
    <property type="project" value="InterPro"/>
</dbReference>
<gene>
    <name evidence="1" type="primary">Asphb1</name>
</gene>
<protein>
    <submittedName>
        <fullName evidence="1">Pheromone receptor</fullName>
    </submittedName>
</protein>
<proteinExistence type="predicted"/>
<dbReference type="GO" id="GO:0016020">
    <property type="term" value="C:membrane"/>
    <property type="evidence" value="ECO:0007669"/>
    <property type="project" value="InterPro"/>
</dbReference>
<dbReference type="InterPro" id="IPR012597">
    <property type="entry name" value="Pheromone"/>
</dbReference>
<organism evidence="1">
    <name type="scientific">Cyclocybe aegerita</name>
    <name type="common">Black poplar mushroom</name>
    <name type="synonym">Agrocybe aegerita</name>
    <dbReference type="NCBI Taxonomy" id="1973307"/>
    <lineage>
        <taxon>Eukaryota</taxon>
        <taxon>Fungi</taxon>
        <taxon>Dikarya</taxon>
        <taxon>Basidiomycota</taxon>
        <taxon>Agaricomycotina</taxon>
        <taxon>Agaricomycetes</taxon>
        <taxon>Agaricomycetidae</taxon>
        <taxon>Agaricales</taxon>
        <taxon>Agaricineae</taxon>
        <taxon>Bolbitiaceae</taxon>
        <taxon>Cyclocybe</taxon>
    </lineage>
</organism>
<dbReference type="EMBL" id="MG737349">
    <property type="protein sequence ID" value="AVI69664.1"/>
    <property type="molecule type" value="Genomic_DNA"/>
</dbReference>
<sequence>MDAFAEFDFLCLGEPSAIPMTESARDEEGTLRPLVDADTRLGYGGYCVIA</sequence>
<keyword evidence="1" id="KW-0675">Receptor</keyword>
<reference evidence="1" key="1">
    <citation type="submission" date="2017-12" db="EMBL/GenBank/DDBJ databases">
        <title>b mating structure of Cyclocybe aegerita analysis.</title>
        <authorList>
            <person name="Weimin C."/>
        </authorList>
    </citation>
    <scope>NUCLEOTIDE SEQUENCE</scope>
    <source>
        <strain evidence="1">AC0007</strain>
    </source>
</reference>
<evidence type="ECO:0000313" key="1">
    <source>
        <dbReference type="EMBL" id="AVI69664.1"/>
    </source>
</evidence>
<dbReference type="AlphaFoldDB" id="A0A3S7H362"/>
<accession>A0A3S7H362</accession>
<name>A0A3S7H362_CYCAE</name>
<dbReference type="Pfam" id="PF08015">
    <property type="entry name" value="Pheromone"/>
    <property type="match status" value="1"/>
</dbReference>